<dbReference type="OrthoDB" id="1932641at2759"/>
<evidence type="ECO:0000313" key="12">
    <source>
        <dbReference type="Proteomes" id="UP001138500"/>
    </source>
</evidence>
<feature type="non-terminal residue" evidence="11">
    <location>
        <position position="1"/>
    </location>
</feature>
<dbReference type="GO" id="GO:0003723">
    <property type="term" value="F:RNA binding"/>
    <property type="evidence" value="ECO:0007669"/>
    <property type="project" value="UniProtKB-KW"/>
</dbReference>
<dbReference type="PANTHER" id="PTHR12826:SF13">
    <property type="entry name" value="RNA-BINDING PROTEIN PNO1"/>
    <property type="match status" value="1"/>
</dbReference>
<evidence type="ECO:0000256" key="2">
    <source>
        <dbReference type="ARBA" id="ARBA00007515"/>
    </source>
</evidence>
<comment type="subcellular location">
    <subcellularLocation>
        <location evidence="1">Nucleus</location>
        <location evidence="1">Nucleolus</location>
    </subcellularLocation>
</comment>
<dbReference type="InterPro" id="IPR055211">
    <property type="entry name" value="KH_PNO1_2nd"/>
</dbReference>
<name>A0A9W7SN19_9PEZI</name>
<feature type="region of interest" description="Disordered" evidence="9">
    <location>
        <begin position="365"/>
        <end position="403"/>
    </location>
</feature>
<organism evidence="11 12">
    <name type="scientific">Teratosphaeria destructans</name>
    <dbReference type="NCBI Taxonomy" id="418781"/>
    <lineage>
        <taxon>Eukaryota</taxon>
        <taxon>Fungi</taxon>
        <taxon>Dikarya</taxon>
        <taxon>Ascomycota</taxon>
        <taxon>Pezizomycotina</taxon>
        <taxon>Dothideomycetes</taxon>
        <taxon>Dothideomycetidae</taxon>
        <taxon>Mycosphaerellales</taxon>
        <taxon>Teratosphaeriaceae</taxon>
        <taxon>Teratosphaeria</taxon>
    </lineage>
</organism>
<dbReference type="Pfam" id="PF22891">
    <property type="entry name" value="KH_PNO1_2nd"/>
    <property type="match status" value="1"/>
</dbReference>
<dbReference type="SUPFAM" id="SSF54791">
    <property type="entry name" value="Eukaryotic type KH-domain (KH-domain type I)"/>
    <property type="match status" value="1"/>
</dbReference>
<feature type="region of interest" description="Disordered" evidence="9">
    <location>
        <begin position="72"/>
        <end position="123"/>
    </location>
</feature>
<protein>
    <recommendedName>
        <fullName evidence="4">Pre-rRNA-processing protein PNO1</fullName>
    </recommendedName>
    <alternativeName>
        <fullName evidence="8">Pre-rRNA-processing protein pno1</fullName>
    </alternativeName>
</protein>
<keyword evidence="5" id="KW-0694">RNA-binding</keyword>
<dbReference type="InterPro" id="IPR055212">
    <property type="entry name" value="KH-I_PNO1_first"/>
</dbReference>
<reference evidence="11 12" key="1">
    <citation type="journal article" date="2018" name="IMA Fungus">
        <title>IMA Genome-F 10: Nine draft genome sequences of Claviceps purpurea s.lat., including C. arundinis, C. humidiphila, and C. cf. spartinae, pseudomolecules for the pitch canker pathogen Fusarium circinatum, draft genome of Davidsoniella eucalypti, Grosmannia galeiformis, Quambalaria eucalypti, and Teratosphaeria destructans.</title>
        <authorList>
            <person name="Wingfield B.D."/>
            <person name="Liu M."/>
            <person name="Nguyen H.D."/>
            <person name="Lane F.A."/>
            <person name="Morgan S.W."/>
            <person name="De Vos L."/>
            <person name="Wilken P.M."/>
            <person name="Duong T.A."/>
            <person name="Aylward J."/>
            <person name="Coetzee M.P."/>
            <person name="Dadej K."/>
            <person name="De Beer Z.W."/>
            <person name="Findlay W."/>
            <person name="Havenga M."/>
            <person name="Kolarik M."/>
            <person name="Menzies J.G."/>
            <person name="Naidoo K."/>
            <person name="Pochopski O."/>
            <person name="Shoukouhi P."/>
            <person name="Santana Q.C."/>
            <person name="Seifert K.A."/>
            <person name="Soal N."/>
            <person name="Steenkamp E.T."/>
            <person name="Tatham C.T."/>
            <person name="van der Nest M.A."/>
            <person name="Wingfield M.J."/>
        </authorList>
    </citation>
    <scope>NUCLEOTIDE SEQUENCE [LARGE SCALE GENOMIC DNA]</scope>
    <source>
        <strain evidence="11">CMW44962</strain>
    </source>
</reference>
<evidence type="ECO:0000256" key="4">
    <source>
        <dbReference type="ARBA" id="ARBA00016042"/>
    </source>
</evidence>
<dbReference type="InterPro" id="IPR036612">
    <property type="entry name" value="KH_dom_type_1_sf"/>
</dbReference>
<keyword evidence="6" id="KW-0539">Nucleus</keyword>
<feature type="domain" description="K Homology" evidence="10">
    <location>
        <begin position="195"/>
        <end position="268"/>
    </location>
</feature>
<evidence type="ECO:0000256" key="5">
    <source>
        <dbReference type="ARBA" id="ARBA00022884"/>
    </source>
</evidence>
<feature type="compositionally biased region" description="Basic and acidic residues" evidence="9">
    <location>
        <begin position="839"/>
        <end position="901"/>
    </location>
</feature>
<dbReference type="CDD" id="cd22391">
    <property type="entry name" value="KH-I_PNO1_rpt1"/>
    <property type="match status" value="1"/>
</dbReference>
<dbReference type="InterPro" id="IPR041174">
    <property type="entry name" value="KRR1-like_KH1"/>
</dbReference>
<dbReference type="EMBL" id="RIBY02002123">
    <property type="protein sequence ID" value="KAH9825401.1"/>
    <property type="molecule type" value="Genomic_DNA"/>
</dbReference>
<proteinExistence type="inferred from homology"/>
<dbReference type="GO" id="GO:0042254">
    <property type="term" value="P:ribosome biogenesis"/>
    <property type="evidence" value="ECO:0007669"/>
    <property type="project" value="UniProtKB-ARBA"/>
</dbReference>
<feature type="region of interest" description="Disordered" evidence="9">
    <location>
        <begin position="831"/>
        <end position="1026"/>
    </location>
</feature>
<comment type="similarity">
    <text evidence="2">Belongs to the PNO1 family.</text>
</comment>
<evidence type="ECO:0000256" key="6">
    <source>
        <dbReference type="ARBA" id="ARBA00023242"/>
    </source>
</evidence>
<evidence type="ECO:0000256" key="7">
    <source>
        <dbReference type="ARBA" id="ARBA00025554"/>
    </source>
</evidence>
<dbReference type="Pfam" id="PF17903">
    <property type="entry name" value="KH_KRR1_1st"/>
    <property type="match status" value="1"/>
</dbReference>
<dbReference type="Proteomes" id="UP001138500">
    <property type="component" value="Unassembled WGS sequence"/>
</dbReference>
<evidence type="ECO:0000256" key="8">
    <source>
        <dbReference type="ARBA" id="ARBA00071744"/>
    </source>
</evidence>
<evidence type="ECO:0000256" key="1">
    <source>
        <dbReference type="ARBA" id="ARBA00004604"/>
    </source>
</evidence>
<sequence length="1320" mass="150379">AEHVNFQLSTKPLAYYRSRRTSQSHPFSILSNIMPAPTALQRAPEPLAMEETVHDAPQSAFDDDILVTSGDAQTASEAQPVDQLPEDTAMEGTDSAPLFAPETASKSAHRVEERKVRVPPHRMSPLKNNWPKIYPPLVEHLKLQVRMNIAKKAVELRTSPHTENPDAIQKGADFIQAFCLGFDLDDAIALLRLDDLYIQSFEVKDVKRLEGEHLGRAVGRIAGKDGKTKFAIENASRTRIVLADQKVHILGGFKNIHVAREAVVSLILGSPPGKVYGNLRTLRQAKDQKASPTSRLQTASCRTELLGSPVLHFTHNQRIHTKRPQTDGIMDSPVMDAYMDDMPLDELIMMMEWLESLEVAPSMEHRDQEMQGAAQTSMHLKLPHRPQTASSSSASRRESEEASTAIITELEGSPTQQPVPPEKKSAVVSDALIQQEETERHLRPRLSLLGLPPELRNAIFAYVLPNEDEFQEFRFMYSIYAPVPTILQVCRQIRSETFLVYYTNATFELMTHWKSLQPMALWLRSIDPAARSSLYMNTDFNVRVIVDAYHPDFPSFFNRLGHYWLTDPEDCGLLVMAHNAEHERRPIVSLRAAAKCRRRRLEKKAYEKRVDDGGEGQEAREALERKRKKRKEDVGRRKLKEVLSGVWERIEMELVGKDGGHSTNASEHQGNTTTESHVAEYAYAYELPLRPAVPSAGHAFAQVPAQQQLLGQHQDHGGQPSYVDQAYAQQQQYAAPAAQAQSLYEKQQDVYEAIHRYSGSQPPAHYYGNAPQDHSAQWAQYYAQQPNQQTGTTDTTDHTQQVFGWDQAALQTEFAEEHPTGPDVQKIVTSQQLQQQRLAQERDLPASEKKDKAEAKTQDDSLKRQKALDARRKAKEDALRKAEEWRLHEESKKKLAEESRQAAHKKRQDQEDARKAKEAAEKERRREEAEEAKRKRHLDAARKADERQAMEAARREEADKRAREKVALDAQKREDAVRRADERKALEAAKREETAKRAEEKRAREAAKREEAAKRAEEKRAVEVAKREEDIKRAMEKVTVEAQMRELAAKERAVLEASRREEAARKAEQQRQETMRRAEERRQEAARREIEREEAEASREAKKQQAVQEKKEKEAAEIKIVTEKHRKVVVSIQEYNKSTNSGGKAWEKAKAQGPEAVERFEKKVQQVLKQASGCPSLYPWYRAGDAVNNEPNCYLCGEGTHCVSDDEIDMCFLDGTVRLPKAFIANPVYFHPFGIGEKIEEMCTICAPDVDHWQPMHKRHADSMRIAWQEGRVLLVPPEVELRGCQDCTPWIYYLERIDPRTIPNPWGPSGCQRSWFGQK</sequence>
<feature type="compositionally biased region" description="Basic and acidic residues" evidence="9">
    <location>
        <begin position="908"/>
        <end position="1026"/>
    </location>
</feature>
<feature type="region of interest" description="Disordered" evidence="9">
    <location>
        <begin position="1058"/>
        <end position="1114"/>
    </location>
</feature>
<evidence type="ECO:0000259" key="10">
    <source>
        <dbReference type="SMART" id="SM00322"/>
    </source>
</evidence>
<comment type="subunit">
    <text evidence="3">Component of the small ribosomal subunit, ribosomal RNA processing complex (SSU RRP complex).</text>
</comment>
<dbReference type="FunFam" id="3.30.1370.10:FF:000009">
    <property type="entry name" value="RNA-binding protein PNO1"/>
    <property type="match status" value="1"/>
</dbReference>
<dbReference type="CDD" id="cd22392">
    <property type="entry name" value="KH-I_PNO1_rpt2"/>
    <property type="match status" value="1"/>
</dbReference>
<dbReference type="GO" id="GO:0005730">
    <property type="term" value="C:nucleolus"/>
    <property type="evidence" value="ECO:0007669"/>
    <property type="project" value="UniProtKB-SubCell"/>
</dbReference>
<dbReference type="InterPro" id="IPR004087">
    <property type="entry name" value="KH_dom"/>
</dbReference>
<comment type="function">
    <text evidence="7">Required for small ribosomal subunit (SSU) synthesis. Has a role in the processing of early nucleolar and late cytoplasmic pre-RNA species.</text>
</comment>
<reference evidence="11 12" key="2">
    <citation type="journal article" date="2021" name="Curr. Genet.">
        <title>Genetic response to nitrogen starvation in the aggressive Eucalyptus foliar pathogen Teratosphaeria destructans.</title>
        <authorList>
            <person name="Havenga M."/>
            <person name="Wingfield B.D."/>
            <person name="Wingfield M.J."/>
            <person name="Dreyer L.L."/>
            <person name="Roets F."/>
            <person name="Aylward J."/>
        </authorList>
    </citation>
    <scope>NUCLEOTIDE SEQUENCE [LARGE SCALE GENOMIC DNA]</scope>
    <source>
        <strain evidence="11">CMW44962</strain>
    </source>
</reference>
<dbReference type="SMART" id="SM00322">
    <property type="entry name" value="KH"/>
    <property type="match status" value="1"/>
</dbReference>
<gene>
    <name evidence="11" type="ORF">Tdes44962_MAKER04241</name>
</gene>
<evidence type="ECO:0000313" key="11">
    <source>
        <dbReference type="EMBL" id="KAH9825401.1"/>
    </source>
</evidence>
<dbReference type="Gene3D" id="3.30.1370.10">
    <property type="entry name" value="K Homology domain, type 1"/>
    <property type="match status" value="1"/>
</dbReference>
<dbReference type="PANTHER" id="PTHR12826">
    <property type="entry name" value="RIBONUCLEASE Y"/>
    <property type="match status" value="1"/>
</dbReference>
<accession>A0A9W7SN19</accession>
<comment type="caution">
    <text evidence="11">The sequence shown here is derived from an EMBL/GenBank/DDBJ whole genome shotgun (WGS) entry which is preliminary data.</text>
</comment>
<evidence type="ECO:0000256" key="3">
    <source>
        <dbReference type="ARBA" id="ARBA00011420"/>
    </source>
</evidence>
<keyword evidence="12" id="KW-1185">Reference proteome</keyword>
<evidence type="ECO:0000256" key="9">
    <source>
        <dbReference type="SAM" id="MobiDB-lite"/>
    </source>
</evidence>